<sequence>MLFSYYYYQVYLVQYHYQLKAKTQNRKINIKRAVQRASQSNGAIISSARINLIALPDGENSPLRNSLYFVDKEKNQTGAFLY</sequence>
<keyword evidence="2" id="KW-1185">Reference proteome</keyword>
<comment type="caution">
    <text evidence="1">The sequence shown here is derived from an EMBL/GenBank/DDBJ whole genome shotgun (WGS) entry which is preliminary data.</text>
</comment>
<protein>
    <submittedName>
        <fullName evidence="1">Uncharacterized protein</fullName>
    </submittedName>
</protein>
<dbReference type="EMBL" id="CAJJDN010000394">
    <property type="protein sequence ID" value="CAD8131168.1"/>
    <property type="molecule type" value="Genomic_DNA"/>
</dbReference>
<name>A0A8S1RSG2_9CILI</name>
<gene>
    <name evidence="1" type="ORF">PSON_ATCC_30995.1.T3940002</name>
</gene>
<proteinExistence type="predicted"/>
<reference evidence="1" key="1">
    <citation type="submission" date="2021-01" db="EMBL/GenBank/DDBJ databases">
        <authorList>
            <consortium name="Genoscope - CEA"/>
            <person name="William W."/>
        </authorList>
    </citation>
    <scope>NUCLEOTIDE SEQUENCE</scope>
</reference>
<accession>A0A8S1RSG2</accession>
<evidence type="ECO:0000313" key="1">
    <source>
        <dbReference type="EMBL" id="CAD8131168.1"/>
    </source>
</evidence>
<evidence type="ECO:0000313" key="2">
    <source>
        <dbReference type="Proteomes" id="UP000692954"/>
    </source>
</evidence>
<dbReference type="Proteomes" id="UP000692954">
    <property type="component" value="Unassembled WGS sequence"/>
</dbReference>
<dbReference type="AlphaFoldDB" id="A0A8S1RSG2"/>
<organism evidence="1 2">
    <name type="scientific">Paramecium sonneborni</name>
    <dbReference type="NCBI Taxonomy" id="65129"/>
    <lineage>
        <taxon>Eukaryota</taxon>
        <taxon>Sar</taxon>
        <taxon>Alveolata</taxon>
        <taxon>Ciliophora</taxon>
        <taxon>Intramacronucleata</taxon>
        <taxon>Oligohymenophorea</taxon>
        <taxon>Peniculida</taxon>
        <taxon>Parameciidae</taxon>
        <taxon>Paramecium</taxon>
    </lineage>
</organism>